<keyword evidence="9" id="KW-0694">RNA-binding</keyword>
<keyword evidence="14" id="KW-1185">Reference proteome</keyword>
<evidence type="ECO:0000256" key="10">
    <source>
        <dbReference type="ARBA" id="ARBA00023158"/>
    </source>
</evidence>
<comment type="caution">
    <text evidence="13">The sequence shown here is derived from an EMBL/GenBank/DDBJ whole genome shotgun (WGS) entry which is preliminary data.</text>
</comment>
<dbReference type="GO" id="GO:0030422">
    <property type="term" value="P:siRNA processing"/>
    <property type="evidence" value="ECO:0007669"/>
    <property type="project" value="TreeGrafter"/>
</dbReference>
<dbReference type="InterPro" id="IPR026610">
    <property type="entry name" value="Hen1"/>
</dbReference>
<evidence type="ECO:0000256" key="6">
    <source>
        <dbReference type="ARBA" id="ARBA00022691"/>
    </source>
</evidence>
<keyword evidence="7" id="KW-0479">Metal-binding</keyword>
<comment type="cofactor">
    <cofactor evidence="1">
        <name>Mg(2+)</name>
        <dbReference type="ChEBI" id="CHEBI:18420"/>
    </cofactor>
</comment>
<dbReference type="EC" id="2.1.1.386" evidence="11"/>
<dbReference type="OrthoDB" id="2154311at2759"/>
<evidence type="ECO:0000313" key="14">
    <source>
        <dbReference type="Proteomes" id="UP000835052"/>
    </source>
</evidence>
<evidence type="ECO:0000256" key="7">
    <source>
        <dbReference type="ARBA" id="ARBA00022723"/>
    </source>
</evidence>
<dbReference type="GO" id="GO:0005634">
    <property type="term" value="C:nucleus"/>
    <property type="evidence" value="ECO:0007669"/>
    <property type="project" value="TreeGrafter"/>
</dbReference>
<accession>A0A8S1GXI5</accession>
<dbReference type="Gene3D" id="3.40.50.150">
    <property type="entry name" value="Vaccinia Virus protein VP39"/>
    <property type="match status" value="1"/>
</dbReference>
<evidence type="ECO:0000256" key="5">
    <source>
        <dbReference type="ARBA" id="ARBA00022679"/>
    </source>
</evidence>
<gene>
    <name evidence="13" type="ORF">CAUJ_LOCUS4545</name>
</gene>
<sequence>MSFVPMGHVDYEEEDDGWGVVQGDKDLLNAFDELDAALYVQPEKELPPIETSNFDKNTPAELVIHHDDDHDHHDGHPKRIFNPALQVQRNTFAQNALLNFARTVGPVNKLCIMGCGEMSLERFLCPRMTEISARNVLSVDIDERTLAVGNFQIESLEIFFLNVILDRLINENPVTFYRQTLTENDSFIKKQLGLPVLYQVFSGNIIYEDARFADADCIISLEVIEHMTLEEVQRFVSVVLGLLRPKMLSKNVPGVFRHDDHKFEFTMQQFHEWIRAVNADFPQYRVDGPHYVGKLRGFENLRGATQFVAFVQISPELILARPLGTSFMMVQQLAALTGFHGVQKRVVRQAFTEWLEHNELLEAALKKDNSSSHWEIDVAKILRHAHAPISFVVKIEPRAAADTIRLLCGLDTILIEPVANPNAVIIPGYYTKQRLLATLTNSKAF</sequence>
<dbReference type="AlphaFoldDB" id="A0A8S1GXI5"/>
<dbReference type="GO" id="GO:0001510">
    <property type="term" value="P:RNA methylation"/>
    <property type="evidence" value="ECO:0007669"/>
    <property type="project" value="InterPro"/>
</dbReference>
<evidence type="ECO:0000256" key="9">
    <source>
        <dbReference type="ARBA" id="ARBA00022884"/>
    </source>
</evidence>
<dbReference type="GO" id="GO:0005737">
    <property type="term" value="C:cytoplasm"/>
    <property type="evidence" value="ECO:0007669"/>
    <property type="project" value="TreeGrafter"/>
</dbReference>
<evidence type="ECO:0000256" key="8">
    <source>
        <dbReference type="ARBA" id="ARBA00022842"/>
    </source>
</evidence>
<keyword evidence="5" id="KW-0808">Transferase</keyword>
<evidence type="ECO:0000256" key="1">
    <source>
        <dbReference type="ARBA" id="ARBA00001946"/>
    </source>
</evidence>
<evidence type="ECO:0000256" key="4">
    <source>
        <dbReference type="ARBA" id="ARBA00022603"/>
    </source>
</evidence>
<dbReference type="PANTHER" id="PTHR21404:SF3">
    <property type="entry name" value="SMALL RNA 2'-O-METHYLTRANSFERASE"/>
    <property type="match status" value="1"/>
</dbReference>
<keyword evidence="6" id="KW-0949">S-adenosyl-L-methionine</keyword>
<comment type="catalytic activity">
    <reaction evidence="12">
        <text>small RNA 3'-end nucleotide + S-adenosyl-L-methionine = small RNA 3'-end 2'-O-methylnucleotide + S-adenosyl-L-homocysteine + H(+)</text>
        <dbReference type="Rhea" id="RHEA:37887"/>
        <dbReference type="Rhea" id="RHEA-COMP:10415"/>
        <dbReference type="Rhea" id="RHEA-COMP:10416"/>
        <dbReference type="ChEBI" id="CHEBI:15378"/>
        <dbReference type="ChEBI" id="CHEBI:57856"/>
        <dbReference type="ChEBI" id="CHEBI:59789"/>
        <dbReference type="ChEBI" id="CHEBI:74896"/>
        <dbReference type="ChEBI" id="CHEBI:74898"/>
        <dbReference type="EC" id="2.1.1.386"/>
    </reaction>
</comment>
<dbReference type="GO" id="GO:0003723">
    <property type="term" value="F:RNA binding"/>
    <property type="evidence" value="ECO:0007669"/>
    <property type="project" value="UniProtKB-KW"/>
</dbReference>
<dbReference type="EMBL" id="CAJGYM010000008">
    <property type="protein sequence ID" value="CAD6188626.1"/>
    <property type="molecule type" value="Genomic_DNA"/>
</dbReference>
<keyword evidence="4" id="KW-0489">Methyltransferase</keyword>
<dbReference type="PANTHER" id="PTHR21404">
    <property type="entry name" value="HEN1"/>
    <property type="match status" value="1"/>
</dbReference>
<dbReference type="GO" id="GO:0046872">
    <property type="term" value="F:metal ion binding"/>
    <property type="evidence" value="ECO:0007669"/>
    <property type="project" value="UniProtKB-KW"/>
</dbReference>
<reference evidence="13" key="1">
    <citation type="submission" date="2020-10" db="EMBL/GenBank/DDBJ databases">
        <authorList>
            <person name="Kikuchi T."/>
        </authorList>
    </citation>
    <scope>NUCLEOTIDE SEQUENCE</scope>
    <source>
        <strain evidence="13">NKZ352</strain>
    </source>
</reference>
<proteinExistence type="inferred from homology"/>
<comment type="similarity">
    <text evidence="2">Belongs to the methyltransferase superfamily. HEN1 family.</text>
</comment>
<evidence type="ECO:0000313" key="13">
    <source>
        <dbReference type="EMBL" id="CAD6188626.1"/>
    </source>
</evidence>
<evidence type="ECO:0000256" key="12">
    <source>
        <dbReference type="ARBA" id="ARBA00048418"/>
    </source>
</evidence>
<dbReference type="GO" id="GO:0034587">
    <property type="term" value="P:piRNA processing"/>
    <property type="evidence" value="ECO:0007669"/>
    <property type="project" value="TreeGrafter"/>
</dbReference>
<organism evidence="13 14">
    <name type="scientific">Caenorhabditis auriculariae</name>
    <dbReference type="NCBI Taxonomy" id="2777116"/>
    <lineage>
        <taxon>Eukaryota</taxon>
        <taxon>Metazoa</taxon>
        <taxon>Ecdysozoa</taxon>
        <taxon>Nematoda</taxon>
        <taxon>Chromadorea</taxon>
        <taxon>Rhabditida</taxon>
        <taxon>Rhabditina</taxon>
        <taxon>Rhabditomorpha</taxon>
        <taxon>Rhabditoidea</taxon>
        <taxon>Rhabditidae</taxon>
        <taxon>Peloderinae</taxon>
        <taxon>Caenorhabditis</taxon>
    </lineage>
</organism>
<evidence type="ECO:0000256" key="11">
    <source>
        <dbReference type="ARBA" id="ARBA00035025"/>
    </source>
</evidence>
<dbReference type="SUPFAM" id="SSF53335">
    <property type="entry name" value="S-adenosyl-L-methionine-dependent methyltransferases"/>
    <property type="match status" value="1"/>
</dbReference>
<name>A0A8S1GXI5_9PELO</name>
<dbReference type="Proteomes" id="UP000835052">
    <property type="component" value="Unassembled WGS sequence"/>
</dbReference>
<evidence type="ECO:0000256" key="3">
    <source>
        <dbReference type="ARBA" id="ARBA00021330"/>
    </source>
</evidence>
<keyword evidence="8" id="KW-0460">Magnesium</keyword>
<dbReference type="InterPro" id="IPR029063">
    <property type="entry name" value="SAM-dependent_MTases_sf"/>
</dbReference>
<protein>
    <recommendedName>
        <fullName evidence="3">Small RNA 2'-O-methyltransferase</fullName>
        <ecNumber evidence="11">2.1.1.386</ecNumber>
    </recommendedName>
</protein>
<dbReference type="GO" id="GO:0090486">
    <property type="term" value="F:small RNA 2'-O-methyltransferase activity"/>
    <property type="evidence" value="ECO:0007669"/>
    <property type="project" value="UniProtKB-EC"/>
</dbReference>
<keyword evidence="10" id="KW-0943">RNA-mediated gene silencing</keyword>
<evidence type="ECO:0000256" key="2">
    <source>
        <dbReference type="ARBA" id="ARBA00009026"/>
    </source>
</evidence>